<evidence type="ECO:0008006" key="3">
    <source>
        <dbReference type="Google" id="ProtNLM"/>
    </source>
</evidence>
<dbReference type="EMBL" id="JAPDRL010000008">
    <property type="protein sequence ID" value="KAJ9668259.1"/>
    <property type="molecule type" value="Genomic_DNA"/>
</dbReference>
<reference evidence="1" key="1">
    <citation type="submission" date="2022-10" db="EMBL/GenBank/DDBJ databases">
        <title>Culturing micro-colonial fungi from biological soil crusts in the Mojave desert and describing Neophaeococcomyces mojavensis, and introducing the new genera and species Taxawa tesnikishii.</title>
        <authorList>
            <person name="Kurbessoian T."/>
            <person name="Stajich J.E."/>
        </authorList>
    </citation>
    <scope>NUCLEOTIDE SEQUENCE</scope>
    <source>
        <strain evidence="1">TK_1</strain>
    </source>
</reference>
<protein>
    <recommendedName>
        <fullName evidence="3">MAGE domain-containing protein</fullName>
    </recommendedName>
</protein>
<organism evidence="1 2">
    <name type="scientific">Coniosporium apollinis</name>
    <dbReference type="NCBI Taxonomy" id="61459"/>
    <lineage>
        <taxon>Eukaryota</taxon>
        <taxon>Fungi</taxon>
        <taxon>Dikarya</taxon>
        <taxon>Ascomycota</taxon>
        <taxon>Pezizomycotina</taxon>
        <taxon>Dothideomycetes</taxon>
        <taxon>Dothideomycetes incertae sedis</taxon>
        <taxon>Coniosporium</taxon>
    </lineage>
</organism>
<dbReference type="Proteomes" id="UP001172684">
    <property type="component" value="Unassembled WGS sequence"/>
</dbReference>
<sequence>MSVIQNEHQYPVDEKVTGDDVKRALLCIVMLCVGGPEKLETMAARIRQKYNGVLLCPSLLLPVLTPWT</sequence>
<proteinExistence type="predicted"/>
<evidence type="ECO:0000313" key="1">
    <source>
        <dbReference type="EMBL" id="KAJ9668259.1"/>
    </source>
</evidence>
<accession>A0ABQ9P0Z7</accession>
<comment type="caution">
    <text evidence="1">The sequence shown here is derived from an EMBL/GenBank/DDBJ whole genome shotgun (WGS) entry which is preliminary data.</text>
</comment>
<name>A0ABQ9P0Z7_9PEZI</name>
<evidence type="ECO:0000313" key="2">
    <source>
        <dbReference type="Proteomes" id="UP001172684"/>
    </source>
</evidence>
<gene>
    <name evidence="1" type="ORF">H2201_001689</name>
</gene>
<keyword evidence="2" id="KW-1185">Reference proteome</keyword>